<keyword evidence="6" id="KW-0934">Plastid</keyword>
<dbReference type="PANTHER" id="PTHR23077:SF171">
    <property type="entry name" value="NUCLEAR VALOSIN-CONTAINING PROTEIN-LIKE"/>
    <property type="match status" value="1"/>
</dbReference>
<geneLocation type="chloroplast" evidence="6"/>
<dbReference type="GO" id="GO:0051301">
    <property type="term" value="P:cell division"/>
    <property type="evidence" value="ECO:0007669"/>
    <property type="project" value="UniProtKB-KW"/>
</dbReference>
<organism evidence="6">
    <name type="scientific">Koshicola spirodelophila</name>
    <dbReference type="NCBI Taxonomy" id="1707787"/>
    <lineage>
        <taxon>Eukaryota</taxon>
        <taxon>Viridiplantae</taxon>
        <taxon>Chlorophyta</taxon>
        <taxon>core chlorophytes</taxon>
        <taxon>Chlorophyceae</taxon>
        <taxon>OCC clade</taxon>
        <taxon>Chaetopeltidales</taxon>
        <taxon>Chaetopeltidaceae</taxon>
        <taxon>Koshicola</taxon>
    </lineage>
</organism>
<dbReference type="InterPro" id="IPR050168">
    <property type="entry name" value="AAA_ATPase_domain"/>
</dbReference>
<feature type="transmembrane region" description="Helical" evidence="4">
    <location>
        <begin position="2396"/>
        <end position="2419"/>
    </location>
</feature>
<feature type="domain" description="ATPase AAA-type core" evidence="5">
    <location>
        <begin position="2773"/>
        <end position="2839"/>
    </location>
</feature>
<dbReference type="EMBL" id="KT713391">
    <property type="protein sequence ID" value="ANB40202.1"/>
    <property type="molecule type" value="Genomic_DNA"/>
</dbReference>
<keyword evidence="2" id="KW-0067">ATP-binding</keyword>
<sequence length="3762" mass="438134">MKVNKNNAPAQHYGAPAPHYGAPTPHYGAPTPQSFKKQSFKNHCLLKKLSKQLQNSHSKSRNTESFLGGRLVYPKKPLLYRHFLNKVPLVVINKNQFLNVPVGNEESRNFTPFRLNFLLPSRLSFFNRLQSSRKYYSTKNHSRDSKQTAPVNRKEDLLMNRNFYLFKKFLKNRESTIKNYLKINFFRNKDNKYTGYSFFISPINRSFLSDLLKIPVGKGSETPTLLPSVEISNFKKMPILEGTSWDLYPFSNKKSLKKNRVPTPLHSGAPAPLSLWGPYPTIFKQTKYNFYSNLGFMYSSNFHFDVGDGRTNFLNLKRRFNYFSNLTASLKNQTSGANTSLQKFKNGLFKNPEYESLLVKTPKKFPCLWKFYLNNYSSFSKSWDLFGIPLMNDTTAILNNKKSFNLKAFKSFSMPPLFQNILFEKWHSKKKQGFFYKNVNKFNIIKTKVLNKPIAHLFWELRTNWKIKNGILMLQTTKYYQSKTLNEKDTQSKSSVYNINKIRKIMLKRRRYQKFLRLETLFTWLREVLFFKKISHKIKIKKKTDYLFWNQYFNELIKKVRLDFLNVPGENEKFLQNYSKESTWGSLPQNISLLWGPYPTIFKQTKNALKTFQSDFSLKNEYNQLNRRKVESELPSFKKSFDFPLSGRKIESRSSLDALELSSNFELSELIKLVNSFKNEFSSEVLNPEEVGWGPHSTLILRKLYLKSRDSTPLLKKALEGTYPQTFTLKNFLKNRFLTFKKSKFNTNINFGKLESISSVHLIDHFNSLNKINTAYFNAKYNLLFSRSNSDNLVVSTMTVPDYFINLCYSDFLTHSQQKHLNIKKMPSTEWDLKKTSFGEWGPLPISKKQEPHSFSNPWSSKVVGPLPHNQNFFEVNTETREKSLNLVNFVKIIPQKSWEIFPNNFLNTSLENSFSEVQIQSTLLKNRNQVKQELIATQAEWDCKNNEGLGSHSLSTVSISSLFHSIFFKIHQLINNFIEYQLNFFNQRIGESPRTILPFLKDFLNIRLGKENEVPTLLPSGIFKNPLYSWSNLTEKQVKLENLRKIAFKFNTLLTISNVEWGPHSLKGCRAPAPHPCEISTPHYGAPTPHYGAPTPQSFKKQSFKKQEVVYNPLESGAPAPLPLDFLNIPKGKELLIRFLINKNFQFNTFPTGTFKKSLFNEVGQEMRQGPFSSLKPHPSFTIYNLKLEAKHGPRSIQENSIFQKFDMNFSTTKLKNLSLFSNKFVFPRNIQQKNSEFPISLQFTTLKNFYNFHVSNALLYNNMLKKEVGLGSPSSLDFLNSFKNSKTWNLSAEELINFKNKVFQSYYFLQNSVYKIQNANWNLNSNIWNNIDNIENVYSKKWTNDRLIGPLFTQLRNISATFEIFQQQFQIRRDFVLLFVNIYLNNFGASLNYLMDFCFSRMLKNQQINHLSNINIRVFVDSDLFFLKKNSNGCALCCAQPNFLNVPVEKEGGPSKVILGPRSSKEFKNSLDFLNSFGLAQSLKDRGPAPLNSNAFKYSTLNKKFFDLLIEPKWTFQILKYLKTEHSLIYKSKILGGKNKFYQQFQNDFLNEKSGASTPLSTTLRRFENLKVVGQGPYNPLESVVPTTSLPSGIFKNPLEQQTGTLHFNNPKEIVFRLKNTIKSPQNQQIMKYMRLKSSDVALGSVSNNNFNNGQNHVFWRKKLKKNKFILMKKQKKLAYLKIIRNFVLKDRVSSSTFFGSFKRVGAPSLNIQNQLKTSGESGADNLLFFRSFENRPTSFDQYSTHKIRKSGISKSRVDIFRNHHKMKKIQNMFIYFGDSYKTSCFYFLGKYGSVQPSLSGIFKKTLEVNHFQNNFIQIFSFSTQQMNFLFKFFLIAIFFHLGGLIYLILIYKSSIILGTKTSYSTLTLINKYFLALQYTFQKITSFIPKKNLQILLSSLNRKFKSFEILTEGLKSYLSLNKSYLNFNFKNLNDFLNSLEVGQGPRSSLQYLNVPVGNVLEYNKKGSGVPTLVYNSTLLKKTFTNFLSSENFEKASLNKKSSEQFKTFLMRFYNIIRKNYTYLNWKTLQITSAFTFYKENYFVKKKRSIISSKDNVLESLPPNTFFSFLNRGHLKVNTEKENFNFKFLTIFGAARSLNDFYLKKGRGPHDVPVGNEVVGDRGLQTLGIFKNPLEVGQEPHSSLDFLNIFKGKESGSPGLFHTRNFKIRFTLKFRKNLRFHYIFLIFLGESQILAELEPYRELHWLFLKKMPLLLRTIATNSDPINMYEYQADEKIRKLQQKLRKSAEILSRKATQTQQKYTRNITQVSIAKEGYFLRFKNVLQNIFLKKLKKTDSSKINLMLLQSNEMGWHLFKNLVLNNQNKQITPEIGNQYFKIFPYDCVGQWSHQSSEVGLDSRPELGRLLEKSLSEESNLTKFEQNKLSKKTYTKNSSKLYLNTITLMLKSIWSKLGQFFLVIRIGRLSHKFRNQLVIFHFPFIFLGPMISIFGPFFSKLWSIHLDQSRSFKKSRIFLMNFKSASQPFYNFKTIKFTSLFSNFNKQANEVEQGPYNLSFNFISEMENLNFRHNNNLPLNLYSLISPFINFSNITDSWAVKISEKQNYKYKINLKTSIIPNYNNSIFQYFEKVLLKYLEIKKESLKSENDFNLKKGRGPHDVSIGNEKLNYRVGKKNKPILFALTEILLKHKSEISYSKGVRLESLIKDLAKQSPYSILLGGNLGLLNPPGNLQTLGFTRMKNSTYDPKARFYRFSNNFSNTFINVQQLKLFPTAHDSIGPLVCQIYSGIFSKKIAKNILLVGKSQLKEENLFSSLQLIQAMAGETGLKFLMEDAKRLKRLGISTIKGGINKSTKRLEKLFQIAQAYAPSIVFIEDIHVIASKGLNTISDNIDLKFLRFKELCLTNRNSLSIPSAVSQNLNSTFSSDSFGSFLPSFKGFLNSPERSHLKENFSSNSQIIKPEQDMLNFSSSKTISKQPKMLIRSTRLLLWKSYKNKILNASTSNLVQPGLNILTSTREAPWVHIPIDAMRSISPLTYSIRVKVAKLTLLSASTIGTNIFLIKYLIKLFESLRYDNYQNFVVFATTNNLSLIDSSLRQPGRLEETIFLNLKIKSPLYDLTVSKNLMQELLNFSKTFNKLNISSFLTNYKIHNIFNYIQQDSEIFPYSSLSLGSQSTLYPQTSQKQKLLNIPERNLSQRYYIGRGTQLLEESGLHSTYLLKENNKKLLNKLYSIKSQILNQSFIPSKKESSLLLESGFQKFFENLNFRISKTYSQKKTNRFKNKIIRAITLREGEPDSTSFPIVRPLPHTPERFLPHNHLKNNLLKNHDFLNVSVGNVNFKQTANGYFSSNFKSLFSILIITGYQQMANFLLPLFFQSNKNIFNISLPMNKSLKVDQELRSSYNSKEELFSKKTLLFKRVWGTGSTMQGPYSTQSLNGNANILHRFSQQNHSIYLMYLLLTKVIEFLVFNYPIKIFLKNQFSTKILNIPVGNASINYRNRIFKFSLNLCGFQTSIKNHTINEQSRLLFSILAANNMYVKKHSLTKFFYLEDVLKKTQKSLSENLTTSILFEYLNINTNLFKDSHLSYSEENLKIAQHKKYWLHLEGRPVRKYITQILTTKSISEDGDLTPQFSQKTTEFVNTVGQGTLSSFQPRLSLFRVLFNEFNILSDITTRPTQMNYYYFTKIQQKQKVRKFAYRWWNWHLKKPTEFLEEFQYLEFFPYMDKKYNPRHRRWMLSNGFWNYWGGFHNSFDFEIYEQWIIETFQLLYKKFDNSREILDYCTQLLISKQTRISELDLCLCLLRFSKNPI</sequence>
<dbReference type="GO" id="GO:0016887">
    <property type="term" value="F:ATP hydrolysis activity"/>
    <property type="evidence" value="ECO:0007669"/>
    <property type="project" value="InterPro"/>
</dbReference>
<keyword evidence="6" id="KW-0132">Cell division</keyword>
<dbReference type="PANTHER" id="PTHR23077">
    <property type="entry name" value="AAA-FAMILY ATPASE"/>
    <property type="match status" value="1"/>
</dbReference>
<dbReference type="GO" id="GO:0003723">
    <property type="term" value="F:RNA binding"/>
    <property type="evidence" value="ECO:0007669"/>
    <property type="project" value="TreeGrafter"/>
</dbReference>
<dbReference type="SUPFAM" id="SSF52540">
    <property type="entry name" value="P-loop containing nucleoside triphosphate hydrolases"/>
    <property type="match status" value="1"/>
</dbReference>
<dbReference type="Gene3D" id="3.40.50.300">
    <property type="entry name" value="P-loop containing nucleotide triphosphate hydrolases"/>
    <property type="match status" value="1"/>
</dbReference>
<evidence type="ECO:0000256" key="2">
    <source>
        <dbReference type="ARBA" id="ARBA00022840"/>
    </source>
</evidence>
<evidence type="ECO:0000256" key="3">
    <source>
        <dbReference type="SAM" id="MobiDB-lite"/>
    </source>
</evidence>
<feature type="region of interest" description="Disordered" evidence="3">
    <location>
        <begin position="1"/>
        <end position="33"/>
    </location>
</feature>
<keyword evidence="4" id="KW-1133">Transmembrane helix</keyword>
<dbReference type="InterPro" id="IPR003959">
    <property type="entry name" value="ATPase_AAA_core"/>
</dbReference>
<proteinExistence type="predicted"/>
<name>A0A160E6T3_9CHLO</name>
<dbReference type="GO" id="GO:0042254">
    <property type="term" value="P:ribosome biogenesis"/>
    <property type="evidence" value="ECO:0007669"/>
    <property type="project" value="TreeGrafter"/>
</dbReference>
<feature type="transmembrane region" description="Helical" evidence="4">
    <location>
        <begin position="1831"/>
        <end position="1854"/>
    </location>
</feature>
<reference evidence="6" key="1">
    <citation type="journal article" date="2016" name="Am. J. Bot.">
        <title>Hiding in plain sight: Koshicola spirodelophila gen. et sp. nov. (Chaetopeltidales, Chlorophyceae), a novel green alga associated with the aquatic angiosperm Spirodela polyrhiza.</title>
        <authorList>
            <person name="Watanabe S."/>
            <person name="Fucikova K."/>
            <person name="Lewis L.A."/>
            <person name="Lewis P.O."/>
        </authorList>
    </citation>
    <scope>NUCLEOTIDE SEQUENCE</scope>
    <source>
        <strain evidence="6">W1C4</strain>
    </source>
</reference>
<dbReference type="InterPro" id="IPR027417">
    <property type="entry name" value="P-loop_NTPase"/>
</dbReference>
<evidence type="ECO:0000256" key="4">
    <source>
        <dbReference type="SAM" id="Phobius"/>
    </source>
</evidence>
<dbReference type="GO" id="GO:0005634">
    <property type="term" value="C:nucleus"/>
    <property type="evidence" value="ECO:0007669"/>
    <property type="project" value="TreeGrafter"/>
</dbReference>
<evidence type="ECO:0000313" key="6">
    <source>
        <dbReference type="EMBL" id="ANB40202.1"/>
    </source>
</evidence>
<accession>A0A160E6T3</accession>
<dbReference type="GO" id="GO:1990275">
    <property type="term" value="F:preribosome binding"/>
    <property type="evidence" value="ECO:0007669"/>
    <property type="project" value="TreeGrafter"/>
</dbReference>
<keyword evidence="4" id="KW-0812">Transmembrane</keyword>
<evidence type="ECO:0000256" key="1">
    <source>
        <dbReference type="ARBA" id="ARBA00022741"/>
    </source>
</evidence>
<keyword evidence="1" id="KW-0547">Nucleotide-binding</keyword>
<keyword evidence="4" id="KW-0472">Membrane</keyword>
<feature type="transmembrane region" description="Helical" evidence="4">
    <location>
        <begin position="2431"/>
        <end position="2453"/>
    </location>
</feature>
<protein>
    <submittedName>
        <fullName evidence="6">Cell division protein</fullName>
    </submittedName>
</protein>
<evidence type="ECO:0000259" key="5">
    <source>
        <dbReference type="Pfam" id="PF00004"/>
    </source>
</evidence>
<gene>
    <name evidence="6" type="primary">ftsH</name>
    <name evidence="6" type="ORF">AM597_81</name>
</gene>
<feature type="transmembrane region" description="Helical" evidence="4">
    <location>
        <begin position="1377"/>
        <end position="1397"/>
    </location>
</feature>
<keyword evidence="6" id="KW-0150">Chloroplast</keyword>
<dbReference type="GO" id="GO:0005524">
    <property type="term" value="F:ATP binding"/>
    <property type="evidence" value="ECO:0007669"/>
    <property type="project" value="UniProtKB-KW"/>
</dbReference>
<keyword evidence="6" id="KW-0131">Cell cycle</keyword>
<dbReference type="Pfam" id="PF00004">
    <property type="entry name" value="AAA"/>
    <property type="match status" value="1"/>
</dbReference>